<dbReference type="Pfam" id="PF00717">
    <property type="entry name" value="Peptidase_S24"/>
    <property type="match status" value="1"/>
</dbReference>
<feature type="domain" description="Peptidase S24/S26A/S26B/S26C" evidence="6">
    <location>
        <begin position="101"/>
        <end position="220"/>
    </location>
</feature>
<dbReference type="InterPro" id="IPR036286">
    <property type="entry name" value="LexA/Signal_pep-like_sf"/>
</dbReference>
<reference evidence="7 8" key="1">
    <citation type="submission" date="2019-08" db="EMBL/GenBank/DDBJ databases">
        <authorList>
            <person name="Luo N."/>
        </authorList>
    </citation>
    <scope>NUCLEOTIDE SEQUENCE [LARGE SCALE GENOMIC DNA]</scope>
    <source>
        <strain evidence="7 8">NCIMB 9442</strain>
    </source>
</reference>
<accession>A0ABS0J7M5</accession>
<dbReference type="Gene3D" id="2.10.109.10">
    <property type="entry name" value="Umud Fragment, subunit A"/>
    <property type="match status" value="1"/>
</dbReference>
<dbReference type="SUPFAM" id="SSF51306">
    <property type="entry name" value="LexA/Signal peptidase"/>
    <property type="match status" value="1"/>
</dbReference>
<sequence>MGFYEDFISGLNRAIDERFEGKKSRLAKAAETHTSTLSRLLDKERSQWLNQIARLADSAGLTLIDRGESPSPREVCWVDAKVTAAGNGLPTPEHEDYYAVPLVDEAGAGPGIIPQGQLLSWFLVWRHQETIRHRADLIAVRIAKGSDSMAPTLAPGDIVLVDRQDKNADRPGRIMLVMDPDGAGKVKRVHAQHLPEEKDYRLTYYSDNAAAYPPEVYSLKRDFEGDWHRAIVGRVIWAWSDVSGK</sequence>
<dbReference type="RefSeq" id="WP_116306296.1">
    <property type="nucleotide sequence ID" value="NZ_VRYY01000592.1"/>
</dbReference>
<evidence type="ECO:0000256" key="4">
    <source>
        <dbReference type="ARBA" id="ARBA00023125"/>
    </source>
</evidence>
<keyword evidence="5" id="KW-0804">Transcription</keyword>
<proteinExistence type="predicted"/>
<name>A0ABS0J7M5_9BACT</name>
<evidence type="ECO:0000313" key="7">
    <source>
        <dbReference type="EMBL" id="MBG3878470.1"/>
    </source>
</evidence>
<dbReference type="EMBL" id="VRYY01000592">
    <property type="protein sequence ID" value="MBG3878470.1"/>
    <property type="molecule type" value="Genomic_DNA"/>
</dbReference>
<organism evidence="7 8">
    <name type="scientific">Nitratidesulfovibrio oxamicus</name>
    <dbReference type="NCBI Taxonomy" id="32016"/>
    <lineage>
        <taxon>Bacteria</taxon>
        <taxon>Pseudomonadati</taxon>
        <taxon>Thermodesulfobacteriota</taxon>
        <taxon>Desulfovibrionia</taxon>
        <taxon>Desulfovibrionales</taxon>
        <taxon>Desulfovibrionaceae</taxon>
        <taxon>Nitratidesulfovibrio</taxon>
    </lineage>
</organism>
<keyword evidence="2" id="KW-0378">Hydrolase</keyword>
<evidence type="ECO:0000259" key="6">
    <source>
        <dbReference type="Pfam" id="PF00717"/>
    </source>
</evidence>
<evidence type="ECO:0000256" key="5">
    <source>
        <dbReference type="ARBA" id="ARBA00023163"/>
    </source>
</evidence>
<dbReference type="PANTHER" id="PTHR40661:SF3">
    <property type="entry name" value="FELS-1 PROPHAGE TRANSCRIPTIONAL REGULATOR"/>
    <property type="match status" value="1"/>
</dbReference>
<dbReference type="PANTHER" id="PTHR40661">
    <property type="match status" value="1"/>
</dbReference>
<dbReference type="PROSITE" id="PS00501">
    <property type="entry name" value="SPASE_I_1"/>
    <property type="match status" value="1"/>
</dbReference>
<keyword evidence="4" id="KW-0238">DNA-binding</keyword>
<evidence type="ECO:0000256" key="3">
    <source>
        <dbReference type="ARBA" id="ARBA00023015"/>
    </source>
</evidence>
<dbReference type="InterPro" id="IPR015927">
    <property type="entry name" value="Peptidase_S24_S26A/B/C"/>
</dbReference>
<dbReference type="InterPro" id="IPR019756">
    <property type="entry name" value="Pept_S26A_signal_pept_1_Ser-AS"/>
</dbReference>
<comment type="caution">
    <text evidence="7">The sequence shown here is derived from an EMBL/GenBank/DDBJ whole genome shotgun (WGS) entry which is preliminary data.</text>
</comment>
<gene>
    <name evidence="7" type="ORF">FVW20_15995</name>
</gene>
<keyword evidence="3" id="KW-0805">Transcription regulation</keyword>
<keyword evidence="1" id="KW-0645">Protease</keyword>
<evidence type="ECO:0000256" key="1">
    <source>
        <dbReference type="ARBA" id="ARBA00022670"/>
    </source>
</evidence>
<dbReference type="CDD" id="cd06462">
    <property type="entry name" value="Peptidase_S24_S26"/>
    <property type="match status" value="1"/>
</dbReference>
<protein>
    <submittedName>
        <fullName evidence="7">Phage repressor protein</fullName>
    </submittedName>
</protein>
<keyword evidence="8" id="KW-1185">Reference proteome</keyword>
<evidence type="ECO:0000256" key="2">
    <source>
        <dbReference type="ARBA" id="ARBA00022801"/>
    </source>
</evidence>
<evidence type="ECO:0000313" key="8">
    <source>
        <dbReference type="Proteomes" id="UP001194469"/>
    </source>
</evidence>
<dbReference type="Proteomes" id="UP001194469">
    <property type="component" value="Unassembled WGS sequence"/>
</dbReference>